<dbReference type="RefSeq" id="WP_280700391.1">
    <property type="nucleotide sequence ID" value="NZ_JANQDL010000020.1"/>
</dbReference>
<accession>A0AA43GVV7</accession>
<name>A0AA43GVV7_9CYAN</name>
<comment type="caution">
    <text evidence="1">The sequence shown here is derived from an EMBL/GenBank/DDBJ whole genome shotgun (WGS) entry which is preliminary data.</text>
</comment>
<sequence length="48" mass="5382">MDSAALQCALILKPLQVLYTPGLTRFTLAVQPWGLLTEFRHIVTTEKP</sequence>
<reference evidence="1 2" key="1">
    <citation type="journal article" date="2023" name="J. Phycol.">
        <title>Chrysosporum ovalisporum is synonymous with the true-branching cyanobacterium Umezakia natans (Nostocales/Aphanizomenonaceae).</title>
        <authorList>
            <person name="McGregor G.B."/>
            <person name="Sendall B.C."/>
            <person name="Niiyama Y."/>
            <person name="Tuji A."/>
            <person name="Willis A."/>
        </authorList>
    </citation>
    <scope>NUCLEOTIDE SEQUENCE [LARGE SCALE GENOMIC DNA]</scope>
    <source>
        <strain evidence="1 2">FSS-62</strain>
    </source>
</reference>
<evidence type="ECO:0000313" key="1">
    <source>
        <dbReference type="EMBL" id="MDH6062605.1"/>
    </source>
</evidence>
<dbReference type="AlphaFoldDB" id="A0AA43GVV7"/>
<dbReference type="EMBL" id="JANQDL010000020">
    <property type="protein sequence ID" value="MDH6062605.1"/>
    <property type="molecule type" value="Genomic_DNA"/>
</dbReference>
<proteinExistence type="predicted"/>
<organism evidence="1 2">
    <name type="scientific">Umezakia ovalisporum FSS-62</name>
    <dbReference type="NCBI Taxonomy" id="2971776"/>
    <lineage>
        <taxon>Bacteria</taxon>
        <taxon>Bacillati</taxon>
        <taxon>Cyanobacteriota</taxon>
        <taxon>Cyanophyceae</taxon>
        <taxon>Nostocales</taxon>
        <taxon>Nodulariaceae</taxon>
        <taxon>Umezakia</taxon>
    </lineage>
</organism>
<gene>
    <name evidence="1" type="ORF">NWP23_02115</name>
</gene>
<protein>
    <submittedName>
        <fullName evidence="1">Uncharacterized protein</fullName>
    </submittedName>
</protein>
<dbReference type="Proteomes" id="UP001159370">
    <property type="component" value="Unassembled WGS sequence"/>
</dbReference>
<evidence type="ECO:0000313" key="2">
    <source>
        <dbReference type="Proteomes" id="UP001159370"/>
    </source>
</evidence>